<dbReference type="AlphaFoldDB" id="A0A8E2RTR9"/>
<dbReference type="EMBL" id="PVFZ01000052">
    <property type="protein sequence ID" value="PRF21293.1"/>
    <property type="molecule type" value="Genomic_DNA"/>
</dbReference>
<reference evidence="1 2" key="1">
    <citation type="submission" date="2018-03" db="EMBL/GenBank/DDBJ databases">
        <authorList>
            <person name="Nguyen K."/>
            <person name="Fouts D."/>
            <person name="Sutton G."/>
        </authorList>
    </citation>
    <scope>NUCLEOTIDE SEQUENCE [LARGE SCALE GENOMIC DNA]</scope>
    <source>
        <strain evidence="1 2">AU17135</strain>
    </source>
</reference>
<evidence type="ECO:0000313" key="2">
    <source>
        <dbReference type="Proteomes" id="UP000237686"/>
    </source>
</evidence>
<sequence>MRANALYFPYITLPDDAWTVKSLLYWDKLSSIVPMDHMRRPEQMNGFMRELLSEGLVEPVIPAAYIRRLERFDDSFITLIEHRLKWLRPRTPELPSRHTSTRIHAEKLGEIPRFLVEVGLAKEVDWPWYDVETTTATMFMSYLAACLGAIPEVNATPVTNKMTFAAGLQARPRSSARDLHRQKAREVVLQHLLPTPTGPVQLDKLLRFKSQYGHLLPPLRARIEAHCVYVATLPNADDRIGANEAFLRNCKSDIAEIEDAMRPSFGSVALGALVPLCGAGLTLQATDSGNVTAYAGAALSLAGAAYQAINSIRGNRASMNRPLAYVAHAQRMLAKN</sequence>
<dbReference type="RefSeq" id="WP_069253090.1">
    <property type="nucleotide sequence ID" value="NZ_CADFDF010000011.1"/>
</dbReference>
<evidence type="ECO:0000313" key="1">
    <source>
        <dbReference type="EMBL" id="PRF21293.1"/>
    </source>
</evidence>
<name>A0A8E2RTR9_9BURK</name>
<comment type="caution">
    <text evidence="1">The sequence shown here is derived from an EMBL/GenBank/DDBJ whole genome shotgun (WGS) entry which is preliminary data.</text>
</comment>
<gene>
    <name evidence="1" type="ORF">C6P98_19040</name>
</gene>
<proteinExistence type="predicted"/>
<organism evidence="1 2">
    <name type="scientific">Burkholderia multivorans</name>
    <dbReference type="NCBI Taxonomy" id="87883"/>
    <lineage>
        <taxon>Bacteria</taxon>
        <taxon>Pseudomonadati</taxon>
        <taxon>Pseudomonadota</taxon>
        <taxon>Betaproteobacteria</taxon>
        <taxon>Burkholderiales</taxon>
        <taxon>Burkholderiaceae</taxon>
        <taxon>Burkholderia</taxon>
        <taxon>Burkholderia cepacia complex</taxon>
    </lineage>
</organism>
<accession>A0A8E2RTR9</accession>
<dbReference type="Proteomes" id="UP000237686">
    <property type="component" value="Unassembled WGS sequence"/>
</dbReference>
<protein>
    <submittedName>
        <fullName evidence="1">Uncharacterized protein</fullName>
    </submittedName>
</protein>